<comment type="caution">
    <text evidence="1">The sequence shown here is derived from an EMBL/GenBank/DDBJ whole genome shotgun (WGS) entry which is preliminary data.</text>
</comment>
<dbReference type="Proteomes" id="UP000683925">
    <property type="component" value="Unassembled WGS sequence"/>
</dbReference>
<protein>
    <submittedName>
        <fullName evidence="1">Uncharacterized protein</fullName>
    </submittedName>
</protein>
<keyword evidence="2" id="KW-1185">Reference proteome</keyword>
<accession>A0A8S1TK81</accession>
<reference evidence="1" key="1">
    <citation type="submission" date="2021-01" db="EMBL/GenBank/DDBJ databases">
        <authorList>
            <consortium name="Genoscope - CEA"/>
            <person name="William W."/>
        </authorList>
    </citation>
    <scope>NUCLEOTIDE SEQUENCE</scope>
</reference>
<sequence>MGILVLQRESSLLGNALISSNPTTLSELLVNQLNYILLKSLTLDTNQILPIRLNKLKSNHQPFIQLLMMEIAHIQQYILIKSYKINSEIQQLIIYI</sequence>
<evidence type="ECO:0000313" key="1">
    <source>
        <dbReference type="EMBL" id="CAD8152134.1"/>
    </source>
</evidence>
<dbReference type="EMBL" id="CAJJDP010000026">
    <property type="protein sequence ID" value="CAD8152134.1"/>
    <property type="molecule type" value="Genomic_DNA"/>
</dbReference>
<evidence type="ECO:0000313" key="2">
    <source>
        <dbReference type="Proteomes" id="UP000683925"/>
    </source>
</evidence>
<organism evidence="1 2">
    <name type="scientific">Paramecium octaurelia</name>
    <dbReference type="NCBI Taxonomy" id="43137"/>
    <lineage>
        <taxon>Eukaryota</taxon>
        <taxon>Sar</taxon>
        <taxon>Alveolata</taxon>
        <taxon>Ciliophora</taxon>
        <taxon>Intramacronucleata</taxon>
        <taxon>Oligohymenophorea</taxon>
        <taxon>Peniculida</taxon>
        <taxon>Parameciidae</taxon>
        <taxon>Paramecium</taxon>
    </lineage>
</organism>
<gene>
    <name evidence="1" type="ORF">POCTA_138.1.T0260096</name>
</gene>
<name>A0A8S1TK81_PAROT</name>
<proteinExistence type="predicted"/>
<dbReference type="AlphaFoldDB" id="A0A8S1TK81"/>